<dbReference type="SUPFAM" id="SSF57196">
    <property type="entry name" value="EGF/Laminin"/>
    <property type="match status" value="3"/>
</dbReference>
<feature type="disulfide bond" evidence="6">
    <location>
        <begin position="956"/>
        <end position="965"/>
    </location>
</feature>
<evidence type="ECO:0000259" key="10">
    <source>
        <dbReference type="PROSITE" id="PS50026"/>
    </source>
</evidence>
<feature type="domain" description="Laminin G" evidence="9">
    <location>
        <begin position="1205"/>
        <end position="1389"/>
    </location>
</feature>
<dbReference type="Gene3D" id="3.30.60.30">
    <property type="match status" value="9"/>
</dbReference>
<dbReference type="InterPro" id="IPR013320">
    <property type="entry name" value="ConA-like_dom_sf"/>
</dbReference>
<feature type="disulfide bond" evidence="6">
    <location>
        <begin position="907"/>
        <end position="916"/>
    </location>
</feature>
<dbReference type="Gene3D" id="2.40.50.120">
    <property type="match status" value="1"/>
</dbReference>
<feature type="disulfide bond" evidence="5">
    <location>
        <begin position="1491"/>
        <end position="1500"/>
    </location>
</feature>
<dbReference type="InterPro" id="IPR002350">
    <property type="entry name" value="Kazal_dom"/>
</dbReference>
<feature type="domain" description="Kazal-like" evidence="13">
    <location>
        <begin position="397"/>
        <end position="451"/>
    </location>
</feature>
<dbReference type="GO" id="GO:0005886">
    <property type="term" value="C:plasma membrane"/>
    <property type="evidence" value="ECO:0007669"/>
    <property type="project" value="GOC"/>
</dbReference>
<keyword evidence="6" id="KW-0424">Laminin EGF-like domain</keyword>
<feature type="domain" description="EGF-like" evidence="10">
    <location>
        <begin position="1687"/>
        <end position="1723"/>
    </location>
</feature>
<feature type="domain" description="Laminin EGF-like" evidence="11">
    <location>
        <begin position="935"/>
        <end position="981"/>
    </location>
</feature>
<keyword evidence="8" id="KW-0732">Signal</keyword>
<dbReference type="Pfam" id="PF00054">
    <property type="entry name" value="Laminin_G_1"/>
    <property type="match status" value="2"/>
</dbReference>
<organism evidence="14 15">
    <name type="scientific">Mytilus coruscus</name>
    <name type="common">Sea mussel</name>
    <dbReference type="NCBI Taxonomy" id="42192"/>
    <lineage>
        <taxon>Eukaryota</taxon>
        <taxon>Metazoa</taxon>
        <taxon>Spiralia</taxon>
        <taxon>Lophotrochozoa</taxon>
        <taxon>Mollusca</taxon>
        <taxon>Bivalvia</taxon>
        <taxon>Autobranchia</taxon>
        <taxon>Pteriomorphia</taxon>
        <taxon>Mytilida</taxon>
        <taxon>Mytiloidea</taxon>
        <taxon>Mytilidae</taxon>
        <taxon>Mytilinae</taxon>
        <taxon>Mytilus</taxon>
    </lineage>
</organism>
<keyword evidence="3 5" id="KW-1015">Disulfide bond</keyword>
<feature type="domain" description="Kazal-like" evidence="13">
    <location>
        <begin position="757"/>
        <end position="804"/>
    </location>
</feature>
<dbReference type="PANTHER" id="PTHR10913:SF78">
    <property type="entry name" value="AGRIN"/>
    <property type="match status" value="1"/>
</dbReference>
<feature type="signal peptide" evidence="8">
    <location>
        <begin position="1"/>
        <end position="25"/>
    </location>
</feature>
<dbReference type="Pfam" id="PF02210">
    <property type="entry name" value="Laminin_G_2"/>
    <property type="match status" value="1"/>
</dbReference>
<dbReference type="InterPro" id="IPR036383">
    <property type="entry name" value="TSP1_rpt_sf"/>
</dbReference>
<dbReference type="SUPFAM" id="SSF49899">
    <property type="entry name" value="Concanavalin A-like lectins/glucanases"/>
    <property type="match status" value="3"/>
</dbReference>
<dbReference type="Gene3D" id="2.20.100.10">
    <property type="entry name" value="Thrombospondin type-1 (TSP1) repeat"/>
    <property type="match status" value="1"/>
</dbReference>
<feature type="domain" description="EGF-like" evidence="10">
    <location>
        <begin position="1465"/>
        <end position="1501"/>
    </location>
</feature>
<feature type="domain" description="Kazal-like" evidence="13">
    <location>
        <begin position="184"/>
        <end position="239"/>
    </location>
</feature>
<keyword evidence="5" id="KW-0245">EGF-like domain</keyword>
<comment type="caution">
    <text evidence="5">Lacks conserved residue(s) required for the propagation of feature annotation.</text>
</comment>
<dbReference type="CDD" id="cd00055">
    <property type="entry name" value="EGF_Lam"/>
    <property type="match status" value="2"/>
</dbReference>
<dbReference type="SUPFAM" id="SSF100895">
    <property type="entry name" value="Kazal-type serine protease inhibitors"/>
    <property type="match status" value="9"/>
</dbReference>
<dbReference type="InterPro" id="IPR036058">
    <property type="entry name" value="Kazal_dom_sf"/>
</dbReference>
<feature type="region of interest" description="Disordered" evidence="7">
    <location>
        <begin position="1064"/>
        <end position="1108"/>
    </location>
</feature>
<dbReference type="SUPFAM" id="SSF82895">
    <property type="entry name" value="TSP-1 type 1 repeat"/>
    <property type="match status" value="1"/>
</dbReference>
<keyword evidence="15" id="KW-1185">Reference proteome</keyword>
<dbReference type="EMBL" id="CACVKT020004666">
    <property type="protein sequence ID" value="CAC5391139.1"/>
    <property type="molecule type" value="Genomic_DNA"/>
</dbReference>
<evidence type="ECO:0000256" key="1">
    <source>
        <dbReference type="ARBA" id="ARBA00022737"/>
    </source>
</evidence>
<dbReference type="PROSITE" id="PS00022">
    <property type="entry name" value="EGF_1"/>
    <property type="match status" value="3"/>
</dbReference>
<dbReference type="PROSITE" id="PS50026">
    <property type="entry name" value="EGF_3"/>
    <property type="match status" value="4"/>
</dbReference>
<dbReference type="Proteomes" id="UP000507470">
    <property type="component" value="Unassembled WGS sequence"/>
</dbReference>
<protein>
    <recommendedName>
        <fullName evidence="16">Agrin</fullName>
    </recommendedName>
</protein>
<evidence type="ECO:0000256" key="3">
    <source>
        <dbReference type="ARBA" id="ARBA00023157"/>
    </source>
</evidence>
<dbReference type="PROSITE" id="PS51121">
    <property type="entry name" value="NTA"/>
    <property type="match status" value="1"/>
</dbReference>
<dbReference type="PROSITE" id="PS50025">
    <property type="entry name" value="LAM_G_DOMAIN"/>
    <property type="match status" value="3"/>
</dbReference>
<feature type="domain" description="EGF-like" evidence="10">
    <location>
        <begin position="1390"/>
        <end position="1427"/>
    </location>
</feature>
<feature type="domain" description="Kazal-like" evidence="13">
    <location>
        <begin position="315"/>
        <end position="369"/>
    </location>
</feature>
<dbReference type="PROSITE" id="PS01248">
    <property type="entry name" value="EGF_LAM_1"/>
    <property type="match status" value="1"/>
</dbReference>
<dbReference type="InterPro" id="IPR008993">
    <property type="entry name" value="TIMP-like_OB-fold"/>
</dbReference>
<dbReference type="InterPro" id="IPR000884">
    <property type="entry name" value="TSP1_rpt"/>
</dbReference>
<dbReference type="Pfam" id="PF03146">
    <property type="entry name" value="NtA"/>
    <property type="match status" value="1"/>
</dbReference>
<feature type="disulfide bond" evidence="6">
    <location>
        <begin position="937"/>
        <end position="954"/>
    </location>
</feature>
<name>A0A6J8C7W5_MYTCO</name>
<dbReference type="Gene3D" id="2.60.120.200">
    <property type="match status" value="3"/>
</dbReference>
<dbReference type="GO" id="GO:0005509">
    <property type="term" value="F:calcium ion binding"/>
    <property type="evidence" value="ECO:0007669"/>
    <property type="project" value="InterPro"/>
</dbReference>
<dbReference type="SUPFAM" id="SSF50242">
    <property type="entry name" value="TIMP-like"/>
    <property type="match status" value="1"/>
</dbReference>
<evidence type="ECO:0000256" key="7">
    <source>
        <dbReference type="SAM" id="MobiDB-lite"/>
    </source>
</evidence>
<feature type="chain" id="PRO_5026779877" description="Agrin" evidence="8">
    <location>
        <begin position="26"/>
        <end position="1916"/>
    </location>
</feature>
<dbReference type="InterPro" id="IPR003884">
    <property type="entry name" value="FacI_MAC"/>
</dbReference>
<feature type="disulfide bond" evidence="5">
    <location>
        <begin position="1190"/>
        <end position="1199"/>
    </location>
</feature>
<feature type="domain" description="EGF-like" evidence="10">
    <location>
        <begin position="1163"/>
        <end position="1200"/>
    </location>
</feature>
<dbReference type="PROSITE" id="PS50092">
    <property type="entry name" value="TSP1"/>
    <property type="match status" value="1"/>
</dbReference>
<dbReference type="PRINTS" id="PR00011">
    <property type="entry name" value="EGFLAMININ"/>
</dbReference>
<dbReference type="SMART" id="SM00181">
    <property type="entry name" value="EGF"/>
    <property type="match status" value="9"/>
</dbReference>
<feature type="domain" description="Laminin EGF-like" evidence="11">
    <location>
        <begin position="886"/>
        <end position="934"/>
    </location>
</feature>
<feature type="domain" description="NtA" evidence="12">
    <location>
        <begin position="29"/>
        <end position="160"/>
    </location>
</feature>
<evidence type="ECO:0000256" key="8">
    <source>
        <dbReference type="SAM" id="SignalP"/>
    </source>
</evidence>
<dbReference type="InterPro" id="IPR002049">
    <property type="entry name" value="LE_dom"/>
</dbReference>
<dbReference type="PROSITE" id="PS50027">
    <property type="entry name" value="EGF_LAM_2"/>
    <property type="match status" value="2"/>
</dbReference>
<dbReference type="PROSITE" id="PS51465">
    <property type="entry name" value="KAZAL_2"/>
    <property type="match status" value="9"/>
</dbReference>
<dbReference type="CDD" id="cd00110">
    <property type="entry name" value="LamG"/>
    <property type="match status" value="3"/>
</dbReference>
<proteinExistence type="predicted"/>
<dbReference type="Pfam" id="PF00053">
    <property type="entry name" value="EGF_laminin"/>
    <property type="match status" value="2"/>
</dbReference>
<feature type="domain" description="Kazal-like" evidence="13">
    <location>
        <begin position="996"/>
        <end position="1063"/>
    </location>
</feature>
<dbReference type="GO" id="GO:0030154">
    <property type="term" value="P:cell differentiation"/>
    <property type="evidence" value="ECO:0007669"/>
    <property type="project" value="UniProtKB-KW"/>
</dbReference>
<dbReference type="SMART" id="SM00057">
    <property type="entry name" value="FIMAC"/>
    <property type="match status" value="3"/>
</dbReference>
<dbReference type="Pfam" id="PF00008">
    <property type="entry name" value="EGF"/>
    <property type="match status" value="1"/>
</dbReference>
<feature type="compositionally biased region" description="Basic and acidic residues" evidence="7">
    <location>
        <begin position="1083"/>
        <end position="1100"/>
    </location>
</feature>
<feature type="domain" description="Laminin G" evidence="9">
    <location>
        <begin position="1508"/>
        <end position="1691"/>
    </location>
</feature>
<dbReference type="GO" id="GO:0043113">
    <property type="term" value="P:receptor clustering"/>
    <property type="evidence" value="ECO:0007669"/>
    <property type="project" value="InterPro"/>
</dbReference>
<dbReference type="InterPro" id="IPR009030">
    <property type="entry name" value="Growth_fac_rcpt_cys_sf"/>
</dbReference>
<accession>A0A6J8C7W5</accession>
<keyword evidence="2" id="KW-0221">Differentiation</keyword>
<feature type="disulfide bond" evidence="6">
    <location>
        <begin position="886"/>
        <end position="898"/>
    </location>
</feature>
<gene>
    <name evidence="14" type="ORF">MCOR_26171</name>
</gene>
<evidence type="ECO:0000256" key="2">
    <source>
        <dbReference type="ARBA" id="ARBA00022782"/>
    </source>
</evidence>
<dbReference type="PANTHER" id="PTHR10913">
    <property type="entry name" value="FOLLISTATIN-RELATED"/>
    <property type="match status" value="1"/>
</dbReference>
<feature type="domain" description="Laminin G" evidence="9">
    <location>
        <begin position="1732"/>
        <end position="1913"/>
    </location>
</feature>
<dbReference type="OrthoDB" id="88467at2759"/>
<dbReference type="InterPro" id="IPR001791">
    <property type="entry name" value="Laminin_G"/>
</dbReference>
<dbReference type="GO" id="GO:0043236">
    <property type="term" value="F:laminin binding"/>
    <property type="evidence" value="ECO:0007669"/>
    <property type="project" value="InterPro"/>
</dbReference>
<dbReference type="InterPro" id="IPR050653">
    <property type="entry name" value="Prot_Inhib_GrowthFact_Antg"/>
</dbReference>
<evidence type="ECO:0000256" key="6">
    <source>
        <dbReference type="PROSITE-ProRule" id="PRU00460"/>
    </source>
</evidence>
<dbReference type="SMART" id="SM00179">
    <property type="entry name" value="EGF_CA"/>
    <property type="match status" value="4"/>
</dbReference>
<keyword evidence="4" id="KW-0325">Glycoprotein</keyword>
<evidence type="ECO:0000259" key="11">
    <source>
        <dbReference type="PROSITE" id="PS50027"/>
    </source>
</evidence>
<evidence type="ECO:0000256" key="5">
    <source>
        <dbReference type="PROSITE-ProRule" id="PRU00076"/>
    </source>
</evidence>
<dbReference type="SMART" id="SM00180">
    <property type="entry name" value="EGF_Lam"/>
    <property type="match status" value="3"/>
</dbReference>
<dbReference type="SMART" id="SM00209">
    <property type="entry name" value="TSP1"/>
    <property type="match status" value="1"/>
</dbReference>
<feature type="disulfide bond" evidence="6">
    <location>
        <begin position="888"/>
        <end position="905"/>
    </location>
</feature>
<evidence type="ECO:0008006" key="16">
    <source>
        <dbReference type="Google" id="ProtNLM"/>
    </source>
</evidence>
<evidence type="ECO:0000259" key="13">
    <source>
        <dbReference type="PROSITE" id="PS51465"/>
    </source>
</evidence>
<feature type="domain" description="Kazal-like" evidence="13">
    <location>
        <begin position="664"/>
        <end position="713"/>
    </location>
</feature>
<evidence type="ECO:0000256" key="4">
    <source>
        <dbReference type="ARBA" id="ARBA00023180"/>
    </source>
</evidence>
<evidence type="ECO:0000259" key="12">
    <source>
        <dbReference type="PROSITE" id="PS51121"/>
    </source>
</evidence>
<dbReference type="SMART" id="SM00280">
    <property type="entry name" value="KAZAL"/>
    <property type="match status" value="9"/>
</dbReference>
<keyword evidence="1" id="KW-0677">Repeat</keyword>
<feature type="domain" description="Kazal-like" evidence="13">
    <location>
        <begin position="474"/>
        <end position="522"/>
    </location>
</feature>
<dbReference type="SMART" id="SM00282">
    <property type="entry name" value="LamG"/>
    <property type="match status" value="3"/>
</dbReference>
<dbReference type="CDD" id="cd00104">
    <property type="entry name" value="KAZAL_FS"/>
    <property type="match status" value="9"/>
</dbReference>
<feature type="disulfide bond" evidence="6">
    <location>
        <begin position="935"/>
        <end position="947"/>
    </location>
</feature>
<evidence type="ECO:0000313" key="15">
    <source>
        <dbReference type="Proteomes" id="UP000507470"/>
    </source>
</evidence>
<sequence>MEIIHFSVLHTFFLILSFCFVVGNTKNGCKEKSLEDREEEAHIVVTATVKNLMLDMNHPGMVMGEVEIKRVFKGGALLNNFIKPTRNRIRHRRLHQRIQVEGFRDPKICDSDIRRSDTRILLLNENGNGHLKLNSSVLRINMINLDYTSAVVKDVPFEPPKAEQQTSCGNYFCAFYGECYIDKVSNGPACRCPLQPCPNGHIPVCGDDGMTYRTQCHLERSSCKEQRRIKIKHPGECKGKEPVHGGWSAWGDWSPCSVSCGAGKKRRFRDCKNPAPSPMGRYCGDSWMQEDNCFIECDPCAGFSCPYPQACMLDAKRQPTCRCNTVCPDEVNMVCGSNGHTYSNQCWLEREACRSQTDLKVLHPGRCKDLFTKSILDENNPCKLIKCDYGEVCRIDHEGKGHCECPPSCQLVINKVCGTDDVTYDNECELRRRACQKKTVVDIKHLGACGGEHCKTRCGHGARCVKQNGVETCVCPHKCQDGYFEPVCGSDGKTYKNYCRLQEYNCHQKTNIFKEHDGLCDGCGKEESCEHYSFCYRSGNSAKCVCRTCEENTVAKVCGSDGRTYENECILRKTSCMNSTFITVASDGECVKDPYNAMCRRRRCKYGEICRNDHCVCPRSCPLHGDPICGSNGKTYRNKCEMMKEGCRQRVDLTIQHNGRCEETCDPRINCPETVRMVCANNGKTYINECIMKKEACRLNTNLQIVDLGSCEDEREGSTSGDGGSGDEEVLLICEENLNCRFGGKCVADGHIGHRCDCNKNCKAVRQTVCGSDGKTYGSLCQLQEEACLLQKEIVKIDLENCNEMEEVSCDGFSPLVNPVTNLEYYCTEENSCPEKSYCHLNFHTCCKEEFQNDVIEDCSKTPYGCCDDGITEASGPNFDGCTSVCTCNRYGTIDNTCHPNTNKCECKHGVGGAKCNLCLPGYWNLKGINGCSRCECNRYGSTRTDCEQSTGQCQCRQGMTGLKCDKCTNGLQIGINGCEIYGVSIQGTCMELICGFGGECKEQNGRAYCDCSNLPCLPKDHKNSAVVCGSDGRTYQSECQLQRTSCEQQTHLYMHHLAPCHNDNRKTTAPMHPNRLSRKTTKHTDDGEADVTRSTEKPKGQTGPRSSPIVKILDRCLNGDYCSASNSQCRQGICQCNQGYMSSSDLKECVEVETLRPDEHITDDSCINNPCRNNGLCRLDRDLGYRCLCPIGRFGSICKDNGRITIPSFSGMSQLILRHYIQTDHEIIIDISFKALNYDGLLLFSSQFPNGSGDFLSLSLRDAYVEFRFDVGGGPMILRNRHRIQLNQFIHVTASRDGKDGSLTVDKESPVLGTAPGSLVSLNLVDRPFYLGNPQSEIDKQFKQRLPMGFVGCIKTFHVKNKLRTHLYDLSYPQVSDHIMSGLDIAECGSNSCNSLPCKYGGTCLAKDSDVYSCVCKHGFTGTYLMLKAVCVNMDIHVFIQNERPKILICVCKHGFTGRDCEIVLDPCVMANCHESSTCQIYGSSYKCICSPNREGEFCEFEKLQPIDVPEFSGNSFLELPLGDIGSTAMTFTIWFKTSKPNGVLFYASTYAGGNGDFISLNIVDKRVEFRFNMGSGTIVISSDAVISLDTWHEVMIDKTKKFGILLIDKNPQYNYTGESKGFLTELNLDNSILYLGGFKSRFDIPVDSNITYNLTGVIQRMYINGKLYDDLMSSAKEKINVLPYRGSPCNVNPCLNGGVCIPKMDQVECKCPAKFIGAKCEKRVDSVNKDRPLLFDGETYLQYSNEISEESAAQRSNKYYIKFRTLKSNGLILYQNGKSNVLGDYLAIAIVRGRVEFSYNLGKQSEKDLHIIRSAVDVDDGGWHKIFAERHEREGTLKVDNEKLITDSSTEGASQLDTNGILLIGGKTRVNIELPEDYNQGFMGCIQQVLVNDRELHLVQHRRTSSAVNFCDAR</sequence>
<feature type="domain" description="Kazal-like" evidence="13">
    <location>
        <begin position="545"/>
        <end position="592"/>
    </location>
</feature>
<evidence type="ECO:0000259" key="9">
    <source>
        <dbReference type="PROSITE" id="PS50025"/>
    </source>
</evidence>
<dbReference type="InterPro" id="IPR001881">
    <property type="entry name" value="EGF-like_Ca-bd_dom"/>
</dbReference>
<dbReference type="Pfam" id="PF07648">
    <property type="entry name" value="Kazal_2"/>
    <property type="match status" value="9"/>
</dbReference>
<dbReference type="InterPro" id="IPR003645">
    <property type="entry name" value="Fol_N"/>
</dbReference>
<dbReference type="GO" id="GO:0005576">
    <property type="term" value="C:extracellular region"/>
    <property type="evidence" value="ECO:0007669"/>
    <property type="project" value="TreeGrafter"/>
</dbReference>
<dbReference type="Gene3D" id="2.10.25.10">
    <property type="entry name" value="Laminin"/>
    <property type="match status" value="6"/>
</dbReference>
<feature type="disulfide bond" evidence="5">
    <location>
        <begin position="1713"/>
        <end position="1722"/>
    </location>
</feature>
<dbReference type="SUPFAM" id="SSF57184">
    <property type="entry name" value="Growth factor receptor domain"/>
    <property type="match status" value="1"/>
</dbReference>
<dbReference type="FunFam" id="2.10.25.10:FF:000082">
    <property type="entry name" value="Laminin subunit alpha 1"/>
    <property type="match status" value="1"/>
</dbReference>
<dbReference type="InterPro" id="IPR000742">
    <property type="entry name" value="EGF"/>
</dbReference>
<dbReference type="InterPro" id="IPR004850">
    <property type="entry name" value="NtA_dom"/>
</dbReference>
<feature type="domain" description="Kazal-like" evidence="13">
    <location>
        <begin position="616"/>
        <end position="663"/>
    </location>
</feature>
<evidence type="ECO:0000313" key="14">
    <source>
        <dbReference type="EMBL" id="CAC5391139.1"/>
    </source>
</evidence>
<dbReference type="SMART" id="SM00274">
    <property type="entry name" value="FOLN"/>
    <property type="match status" value="5"/>
</dbReference>
<reference evidence="14 15" key="1">
    <citation type="submission" date="2020-06" db="EMBL/GenBank/DDBJ databases">
        <authorList>
            <person name="Li R."/>
            <person name="Bekaert M."/>
        </authorList>
    </citation>
    <scope>NUCLEOTIDE SEQUENCE [LARGE SCALE GENOMIC DNA]</scope>
    <source>
        <strain evidence="15">wild</strain>
    </source>
</reference>